<keyword evidence="5" id="KW-0812">Transmembrane</keyword>
<evidence type="ECO:0000259" key="12">
    <source>
        <dbReference type="Pfam" id="PF13609"/>
    </source>
</evidence>
<proteinExistence type="predicted"/>
<evidence type="ECO:0000256" key="6">
    <source>
        <dbReference type="ARBA" id="ARBA00022729"/>
    </source>
</evidence>
<gene>
    <name evidence="13" type="ORF">Y5W_02592</name>
</gene>
<evidence type="ECO:0000256" key="4">
    <source>
        <dbReference type="ARBA" id="ARBA00022452"/>
    </source>
</evidence>
<name>A0ABS0AT53_9GAMM</name>
<dbReference type="PANTHER" id="PTHR34501:SF9">
    <property type="entry name" value="MAJOR OUTER MEMBRANE PROTEIN P.IA"/>
    <property type="match status" value="1"/>
</dbReference>
<protein>
    <submittedName>
        <fullName evidence="13">Porin</fullName>
    </submittedName>
</protein>
<evidence type="ECO:0000256" key="8">
    <source>
        <dbReference type="ARBA" id="ARBA00023114"/>
    </source>
</evidence>
<accession>A0ABS0AT53</accession>
<evidence type="ECO:0000256" key="11">
    <source>
        <dbReference type="SAM" id="SignalP"/>
    </source>
</evidence>
<comment type="subcellular location">
    <subcellularLocation>
        <location evidence="1">Cell outer membrane</location>
        <topology evidence="1">Multi-pass membrane protein</topology>
    </subcellularLocation>
</comment>
<evidence type="ECO:0000313" key="13">
    <source>
        <dbReference type="EMBL" id="MBF5057298.1"/>
    </source>
</evidence>
<comment type="subunit">
    <text evidence="2">Homotrimer.</text>
</comment>
<dbReference type="InterPro" id="IPR033900">
    <property type="entry name" value="Gram_neg_porin_domain"/>
</dbReference>
<keyword evidence="3" id="KW-0813">Transport</keyword>
<dbReference type="InterPro" id="IPR023614">
    <property type="entry name" value="Porin_dom_sf"/>
</dbReference>
<keyword evidence="7" id="KW-0406">Ion transport</keyword>
<keyword evidence="6 11" id="KW-0732">Signal</keyword>
<reference evidence="13 14" key="1">
    <citation type="submission" date="2012-09" db="EMBL/GenBank/DDBJ databases">
        <title>Genome Sequence of alkane-degrading Bacterium Alcanivorax sp. 521-1.</title>
        <authorList>
            <person name="Lai Q."/>
            <person name="Shao Z."/>
        </authorList>
    </citation>
    <scope>NUCLEOTIDE SEQUENCE [LARGE SCALE GENOMIC DNA]</scope>
    <source>
        <strain evidence="13 14">521-1</strain>
    </source>
</reference>
<feature type="chain" id="PRO_5045519159" evidence="11">
    <location>
        <begin position="25"/>
        <end position="349"/>
    </location>
</feature>
<sequence>MKSSIRTTVLATSALLGLSGLAHAETEASFYGVLDVWAGSKELPGADDGTAKLDAGGMTTSFLGAKVTTTLPNGMIGMAVAESFLRPDTGEDRRYSGDEFFARNAYVGVAGEFGTLKAGRSTAPMFVPTLISNPFGGSFGFAPAIQHSFLGGNNGPTAGDSAWANALSYTSPKMGGVTANVMYAFGEQEGDEGANRVGGHLVYRGGGLMLTVAGHRIEEGAIDSNGGVGEAGALGAVEQDGLLAGASYDLGVVKVFASFQQLETGTGTGDIDTDTGQAGVSVPVGQGAALASYAHTDYSGDRDTKRKTWTVGYDYPFNETLDVYVAYMHDDLEDTGDGNTYGVGSRFKF</sequence>
<keyword evidence="9" id="KW-0472">Membrane</keyword>
<keyword evidence="8" id="KW-0626">Porin</keyword>
<dbReference type="Pfam" id="PF13609">
    <property type="entry name" value="Porin_4"/>
    <property type="match status" value="1"/>
</dbReference>
<dbReference type="CDD" id="cd00342">
    <property type="entry name" value="gram_neg_porins"/>
    <property type="match status" value="1"/>
</dbReference>
<keyword evidence="14" id="KW-1185">Reference proteome</keyword>
<dbReference type="PANTHER" id="PTHR34501">
    <property type="entry name" value="PROTEIN YDDL-RELATED"/>
    <property type="match status" value="1"/>
</dbReference>
<evidence type="ECO:0000256" key="10">
    <source>
        <dbReference type="ARBA" id="ARBA00023237"/>
    </source>
</evidence>
<feature type="domain" description="Porin" evidence="12">
    <location>
        <begin position="11"/>
        <end position="334"/>
    </location>
</feature>
<dbReference type="SUPFAM" id="SSF56935">
    <property type="entry name" value="Porins"/>
    <property type="match status" value="1"/>
</dbReference>
<dbReference type="InterPro" id="IPR050298">
    <property type="entry name" value="Gram-neg_bact_OMP"/>
</dbReference>
<dbReference type="Gene3D" id="2.40.160.10">
    <property type="entry name" value="Porin"/>
    <property type="match status" value="1"/>
</dbReference>
<keyword evidence="10" id="KW-0998">Cell outer membrane</keyword>
<comment type="caution">
    <text evidence="13">The sequence shown here is derived from an EMBL/GenBank/DDBJ whole genome shotgun (WGS) entry which is preliminary data.</text>
</comment>
<evidence type="ECO:0000256" key="2">
    <source>
        <dbReference type="ARBA" id="ARBA00011233"/>
    </source>
</evidence>
<dbReference type="Proteomes" id="UP000662703">
    <property type="component" value="Unassembled WGS sequence"/>
</dbReference>
<feature type="signal peptide" evidence="11">
    <location>
        <begin position="1"/>
        <end position="24"/>
    </location>
</feature>
<dbReference type="EMBL" id="ARXX01000041">
    <property type="protein sequence ID" value="MBF5057298.1"/>
    <property type="molecule type" value="Genomic_DNA"/>
</dbReference>
<evidence type="ECO:0000313" key="14">
    <source>
        <dbReference type="Proteomes" id="UP000662703"/>
    </source>
</evidence>
<dbReference type="RefSeq" id="WP_194865563.1">
    <property type="nucleotide sequence ID" value="NZ_ARXX01000041.1"/>
</dbReference>
<evidence type="ECO:0000256" key="1">
    <source>
        <dbReference type="ARBA" id="ARBA00004571"/>
    </source>
</evidence>
<evidence type="ECO:0000256" key="9">
    <source>
        <dbReference type="ARBA" id="ARBA00023136"/>
    </source>
</evidence>
<evidence type="ECO:0000256" key="5">
    <source>
        <dbReference type="ARBA" id="ARBA00022692"/>
    </source>
</evidence>
<organism evidence="13 14">
    <name type="scientific">Alloalcanivorax profundimaris</name>
    <dbReference type="NCBI Taxonomy" id="2735259"/>
    <lineage>
        <taxon>Bacteria</taxon>
        <taxon>Pseudomonadati</taxon>
        <taxon>Pseudomonadota</taxon>
        <taxon>Gammaproteobacteria</taxon>
        <taxon>Oceanospirillales</taxon>
        <taxon>Alcanivoracaceae</taxon>
        <taxon>Alloalcanivorax</taxon>
    </lineage>
</organism>
<evidence type="ECO:0000256" key="7">
    <source>
        <dbReference type="ARBA" id="ARBA00023065"/>
    </source>
</evidence>
<evidence type="ECO:0000256" key="3">
    <source>
        <dbReference type="ARBA" id="ARBA00022448"/>
    </source>
</evidence>
<keyword evidence="4" id="KW-1134">Transmembrane beta strand</keyword>